<dbReference type="Pfam" id="PF17784">
    <property type="entry name" value="Sulfotransfer_4"/>
    <property type="match status" value="1"/>
</dbReference>
<dbReference type="Gene3D" id="3.40.50.300">
    <property type="entry name" value="P-loop containing nucleotide triphosphate hydrolases"/>
    <property type="match status" value="1"/>
</dbReference>
<dbReference type="InterPro" id="IPR040632">
    <property type="entry name" value="Sulfotransfer_4"/>
</dbReference>
<accession>A0ABP0NI17</accession>
<evidence type="ECO:0008006" key="3">
    <source>
        <dbReference type="Google" id="ProtNLM"/>
    </source>
</evidence>
<comment type="caution">
    <text evidence="1">The sequence shown here is derived from an EMBL/GenBank/DDBJ whole genome shotgun (WGS) entry which is preliminary data.</text>
</comment>
<dbReference type="SUPFAM" id="SSF52540">
    <property type="entry name" value="P-loop containing nucleoside triphosphate hydrolases"/>
    <property type="match status" value="1"/>
</dbReference>
<proteinExistence type="predicted"/>
<dbReference type="PANTHER" id="PTHR36978">
    <property type="entry name" value="P-LOOP CONTAINING NUCLEOTIDE TRIPHOSPHATE HYDROLASE"/>
    <property type="match status" value="1"/>
</dbReference>
<keyword evidence="2" id="KW-1185">Reference proteome</keyword>
<dbReference type="PANTHER" id="PTHR36978:SF4">
    <property type="entry name" value="P-LOOP CONTAINING NUCLEOSIDE TRIPHOSPHATE HYDROLASE PROTEIN"/>
    <property type="match status" value="1"/>
</dbReference>
<gene>
    <name evidence="1" type="ORF">SCF082_LOCUS32770</name>
</gene>
<dbReference type="Proteomes" id="UP001642464">
    <property type="component" value="Unassembled WGS sequence"/>
</dbReference>
<evidence type="ECO:0000313" key="2">
    <source>
        <dbReference type="Proteomes" id="UP001642464"/>
    </source>
</evidence>
<protein>
    <recommendedName>
        <fullName evidence="3">Sulfotransferase</fullName>
    </recommendedName>
</protein>
<sequence length="255" mass="28374">MDRVSLWPKLTGSNGTEPLLAMRLCRPFCLLVSLLVTLSKGLKLLEVGAPRTGTQSIHAALEILGLKSLHSGHNQSLRIPVCKYLFGNGSLADALSVLDGYDAAMDEPFMLIYEEVMAQIPEAKFLLTISNPESWYSNYVDLVQTDGGGWWFDLIPSYLQKCFDMASWNCSFTQPSEDTKKQCLENYAAHNARVQQIIPPDRLLVFNFSDGWSSLSHFLQLQIPNVDEFPYVDEASEKIHSRAALGEAILQAVSA</sequence>
<reference evidence="1 2" key="1">
    <citation type="submission" date="2024-02" db="EMBL/GenBank/DDBJ databases">
        <authorList>
            <person name="Chen Y."/>
            <person name="Shah S."/>
            <person name="Dougan E. K."/>
            <person name="Thang M."/>
            <person name="Chan C."/>
        </authorList>
    </citation>
    <scope>NUCLEOTIDE SEQUENCE [LARGE SCALE GENOMIC DNA]</scope>
</reference>
<dbReference type="EMBL" id="CAXAMM010028657">
    <property type="protein sequence ID" value="CAK9063209.1"/>
    <property type="molecule type" value="Genomic_DNA"/>
</dbReference>
<evidence type="ECO:0000313" key="1">
    <source>
        <dbReference type="EMBL" id="CAK9063209.1"/>
    </source>
</evidence>
<name>A0ABP0NI17_9DINO</name>
<organism evidence="1 2">
    <name type="scientific">Durusdinium trenchii</name>
    <dbReference type="NCBI Taxonomy" id="1381693"/>
    <lineage>
        <taxon>Eukaryota</taxon>
        <taxon>Sar</taxon>
        <taxon>Alveolata</taxon>
        <taxon>Dinophyceae</taxon>
        <taxon>Suessiales</taxon>
        <taxon>Symbiodiniaceae</taxon>
        <taxon>Durusdinium</taxon>
    </lineage>
</organism>
<dbReference type="InterPro" id="IPR027417">
    <property type="entry name" value="P-loop_NTPase"/>
</dbReference>